<dbReference type="Proteomes" id="UP000055590">
    <property type="component" value="Chromosome"/>
</dbReference>
<dbReference type="GO" id="GO:0016830">
    <property type="term" value="F:carbon-carbon lyase activity"/>
    <property type="evidence" value="ECO:0007669"/>
    <property type="project" value="UniProtKB-UniRule"/>
</dbReference>
<reference evidence="5 6" key="1">
    <citation type="submission" date="2015-08" db="EMBL/GenBank/DDBJ databases">
        <authorList>
            <person name="Babu N.S."/>
            <person name="Beckwith C.J."/>
            <person name="Beseler K.G."/>
            <person name="Brison A."/>
            <person name="Carone J.V."/>
            <person name="Caskin T.P."/>
            <person name="Diamond M."/>
            <person name="Durham M.E."/>
            <person name="Foxe J.M."/>
            <person name="Go M."/>
            <person name="Henderson B.A."/>
            <person name="Jones I.B."/>
            <person name="McGettigan J.A."/>
            <person name="Micheletti S.J."/>
            <person name="Nasrallah M.E."/>
            <person name="Ortiz D."/>
            <person name="Piller C.R."/>
            <person name="Privatt S.R."/>
            <person name="Schneider S.L."/>
            <person name="Sharp S."/>
            <person name="Smith T.C."/>
            <person name="Stanton J.D."/>
            <person name="Ullery H.E."/>
            <person name="Wilson R.J."/>
            <person name="Serrano M.G."/>
            <person name="Buck G."/>
            <person name="Lee V."/>
            <person name="Wang Y."/>
            <person name="Carvalho R."/>
            <person name="Voegtly L."/>
            <person name="Shi R."/>
            <person name="Duckworth R."/>
            <person name="Johnson A."/>
            <person name="Loviza R."/>
            <person name="Walstead R."/>
            <person name="Shah Z."/>
            <person name="Kiflezghi M."/>
            <person name="Wade K."/>
            <person name="Ball S.L."/>
            <person name="Bradley K.W."/>
            <person name="Asai D.J."/>
            <person name="Bowman C.A."/>
            <person name="Russell D.A."/>
            <person name="Pope W.H."/>
            <person name="Jacobs-Sera D."/>
            <person name="Hendrix R.W."/>
            <person name="Hatfull G.F."/>
        </authorList>
    </citation>
    <scope>NUCLEOTIDE SEQUENCE [LARGE SCALE GENOMIC DNA]</scope>
    <source>
        <strain evidence="5 6">DSM 27710</strain>
    </source>
</reference>
<dbReference type="OrthoDB" id="9809439at2"/>
<sequence>MRTIHLAYSDDADDAAMFLAIERGHVTVPGVRFEHFRSDIHTLNGLASRGEADVCAVSVAHVPRVMDRYDLLPHGGSVGRGYGPVVVAFTESAPLRRVGVPGLSTTAAAVLRLAAPEAELVEMVGASLADTVSALREGRIDAAVLVHEGRLVYQQVGLKLLLDLGAYWEKEAGLPLPLGANVIRRDLGPELVEALIAALGESIRWSVENRDVVLDALGEHGASRGLDRAGLSHYLDLYANDDTVGYDATCQKAIAELLRRIA</sequence>
<dbReference type="AlphaFoldDB" id="A0A0K1P8K6"/>
<dbReference type="EC" id="4.1.99.29" evidence="4"/>
<comment type="pathway">
    <text evidence="1 4">Quinol/quinone metabolism; menaquinone biosynthesis.</text>
</comment>
<comment type="similarity">
    <text evidence="4">Belongs to the MqnA/MqnD family. MqnD subfamily.</text>
</comment>
<accession>A0A0K1P8K6</accession>
<keyword evidence="3 4" id="KW-0456">Lyase</keyword>
<dbReference type="KEGG" id="vin:AKJ08_0224"/>
<name>A0A0K1P8K6_9BACT</name>
<dbReference type="InterPro" id="IPR003773">
    <property type="entry name" value="Menaquinone_biosynth"/>
</dbReference>
<dbReference type="Pfam" id="PF02621">
    <property type="entry name" value="VitK2_biosynth"/>
    <property type="match status" value="1"/>
</dbReference>
<comment type="catalytic activity">
    <reaction evidence="4">
        <text>cyclic dehypoxanthinylfutalosinate = 1,4-dihydroxy-6-naphthoate + dihydroxyacetone</text>
        <dbReference type="Rhea" id="RHEA:33087"/>
        <dbReference type="ChEBI" id="CHEBI:16016"/>
        <dbReference type="ChEBI" id="CHEBI:64254"/>
        <dbReference type="ChEBI" id="CHEBI:64270"/>
        <dbReference type="EC" id="4.1.99.29"/>
    </reaction>
</comment>
<dbReference type="STRING" id="1391653.AKJ08_0224"/>
<dbReference type="PATRIC" id="fig|1391653.3.peg.237"/>
<dbReference type="UniPathway" id="UPA00079"/>
<gene>
    <name evidence="4" type="primary">mqnD</name>
    <name evidence="5" type="ORF">AKJ08_0224</name>
</gene>
<comment type="function">
    <text evidence="4">Catalyzes the conversion of cyclic dehypoxanthine futalosine (cyclic DHFL) into 1,4-dihydroxy-6-naphthoate, a step in the biosynthesis of menaquinone (MK, vitamin K2).</text>
</comment>
<dbReference type="PANTHER" id="PTHR37167">
    <property type="entry name" value="1,4-DIHYDROXY-6-NAPHTOATE SYNTHASE"/>
    <property type="match status" value="1"/>
</dbReference>
<feature type="active site" description="Proton acceptor" evidence="4">
    <location>
        <position position="147"/>
    </location>
</feature>
<comment type="caution">
    <text evidence="4">Lacks conserved residue(s) required for the propagation of feature annotation.</text>
</comment>
<evidence type="ECO:0000256" key="3">
    <source>
        <dbReference type="ARBA" id="ARBA00023239"/>
    </source>
</evidence>
<dbReference type="InterPro" id="IPR030869">
    <property type="entry name" value="MqnD"/>
</dbReference>
<evidence type="ECO:0000256" key="1">
    <source>
        <dbReference type="ARBA" id="ARBA00004863"/>
    </source>
</evidence>
<dbReference type="RefSeq" id="WP_050724369.1">
    <property type="nucleotide sequence ID" value="NZ_CP012332.1"/>
</dbReference>
<dbReference type="EMBL" id="CP012332">
    <property type="protein sequence ID" value="AKU89837.1"/>
    <property type="molecule type" value="Genomic_DNA"/>
</dbReference>
<dbReference type="HAMAP" id="MF_00996">
    <property type="entry name" value="MqnD"/>
    <property type="match status" value="1"/>
</dbReference>
<keyword evidence="2 4" id="KW-0474">Menaquinone biosynthesis</keyword>
<protein>
    <recommendedName>
        <fullName evidence="4">1,4-dihydroxy-6-naphtoate synthase</fullName>
        <ecNumber evidence="4">4.1.99.29</ecNumber>
    </recommendedName>
    <alternativeName>
        <fullName evidence="4">Menaquinone biosynthetic enzyme MqnD</fullName>
    </alternativeName>
</protein>
<dbReference type="PANTHER" id="PTHR37167:SF1">
    <property type="entry name" value="1,4-DIHYDROXY-6-NAPHTOATE SYNTHASE"/>
    <property type="match status" value="1"/>
</dbReference>
<evidence type="ECO:0000256" key="4">
    <source>
        <dbReference type="HAMAP-Rule" id="MF_00996"/>
    </source>
</evidence>
<evidence type="ECO:0000313" key="6">
    <source>
        <dbReference type="Proteomes" id="UP000055590"/>
    </source>
</evidence>
<organism evidence="5 6">
    <name type="scientific">Vulgatibacter incomptus</name>
    <dbReference type="NCBI Taxonomy" id="1391653"/>
    <lineage>
        <taxon>Bacteria</taxon>
        <taxon>Pseudomonadati</taxon>
        <taxon>Myxococcota</taxon>
        <taxon>Myxococcia</taxon>
        <taxon>Myxococcales</taxon>
        <taxon>Cystobacterineae</taxon>
        <taxon>Vulgatibacteraceae</taxon>
        <taxon>Vulgatibacter</taxon>
    </lineage>
</organism>
<proteinExistence type="inferred from homology"/>
<keyword evidence="6" id="KW-1185">Reference proteome</keyword>
<dbReference type="GO" id="GO:0009234">
    <property type="term" value="P:menaquinone biosynthetic process"/>
    <property type="evidence" value="ECO:0007669"/>
    <property type="project" value="UniProtKB-UniRule"/>
</dbReference>
<dbReference type="SUPFAM" id="SSF53850">
    <property type="entry name" value="Periplasmic binding protein-like II"/>
    <property type="match status" value="1"/>
</dbReference>
<dbReference type="Gene3D" id="3.40.190.10">
    <property type="entry name" value="Periplasmic binding protein-like II"/>
    <property type="match status" value="2"/>
</dbReference>
<evidence type="ECO:0000256" key="2">
    <source>
        <dbReference type="ARBA" id="ARBA00022428"/>
    </source>
</evidence>
<evidence type="ECO:0000313" key="5">
    <source>
        <dbReference type="EMBL" id="AKU89837.1"/>
    </source>
</evidence>
<feature type="binding site" evidence="4">
    <location>
        <begin position="106"/>
        <end position="107"/>
    </location>
    <ligand>
        <name>substrate</name>
    </ligand>
</feature>